<evidence type="ECO:0000313" key="2">
    <source>
        <dbReference type="Proteomes" id="UP001157006"/>
    </source>
</evidence>
<protein>
    <submittedName>
        <fullName evidence="1">Uncharacterized protein</fullName>
    </submittedName>
</protein>
<evidence type="ECO:0000313" key="1">
    <source>
        <dbReference type="EMBL" id="CAI8613588.1"/>
    </source>
</evidence>
<dbReference type="AlphaFoldDB" id="A0AAV1AWC2"/>
<reference evidence="1 2" key="1">
    <citation type="submission" date="2023-01" db="EMBL/GenBank/DDBJ databases">
        <authorList>
            <person name="Kreplak J."/>
        </authorList>
    </citation>
    <scope>NUCLEOTIDE SEQUENCE [LARGE SCALE GENOMIC DNA]</scope>
</reference>
<dbReference type="Proteomes" id="UP001157006">
    <property type="component" value="Chromosome 5"/>
</dbReference>
<accession>A0AAV1AWC2</accession>
<gene>
    <name evidence="1" type="ORF">VFH_V087920</name>
</gene>
<dbReference type="EMBL" id="OX451740">
    <property type="protein sequence ID" value="CAI8613588.1"/>
    <property type="molecule type" value="Genomic_DNA"/>
</dbReference>
<name>A0AAV1AWC2_VICFA</name>
<sequence length="88" mass="9619">MFIRKNKLIQPTSLVLILPINNPLRLTKSNTSINTVIVSVDGHHVDEMRFRPVIEAILQGASLVTGSRISSSTLAGIEVLYKSLSHAP</sequence>
<proteinExistence type="predicted"/>
<keyword evidence="2" id="KW-1185">Reference proteome</keyword>
<organism evidence="1 2">
    <name type="scientific">Vicia faba</name>
    <name type="common">Broad bean</name>
    <name type="synonym">Faba vulgaris</name>
    <dbReference type="NCBI Taxonomy" id="3906"/>
    <lineage>
        <taxon>Eukaryota</taxon>
        <taxon>Viridiplantae</taxon>
        <taxon>Streptophyta</taxon>
        <taxon>Embryophyta</taxon>
        <taxon>Tracheophyta</taxon>
        <taxon>Spermatophyta</taxon>
        <taxon>Magnoliopsida</taxon>
        <taxon>eudicotyledons</taxon>
        <taxon>Gunneridae</taxon>
        <taxon>Pentapetalae</taxon>
        <taxon>rosids</taxon>
        <taxon>fabids</taxon>
        <taxon>Fabales</taxon>
        <taxon>Fabaceae</taxon>
        <taxon>Papilionoideae</taxon>
        <taxon>50 kb inversion clade</taxon>
        <taxon>NPAAA clade</taxon>
        <taxon>Hologalegina</taxon>
        <taxon>IRL clade</taxon>
        <taxon>Fabeae</taxon>
        <taxon>Vicia</taxon>
    </lineage>
</organism>